<dbReference type="GeneID" id="36595959"/>
<keyword evidence="3" id="KW-1185">Reference proteome</keyword>
<dbReference type="AlphaFoldDB" id="A0A2J6SXA8"/>
<dbReference type="Proteomes" id="UP000235371">
    <property type="component" value="Unassembled WGS sequence"/>
</dbReference>
<organism evidence="2 3">
    <name type="scientific">Hyaloscypha bicolor E</name>
    <dbReference type="NCBI Taxonomy" id="1095630"/>
    <lineage>
        <taxon>Eukaryota</taxon>
        <taxon>Fungi</taxon>
        <taxon>Dikarya</taxon>
        <taxon>Ascomycota</taxon>
        <taxon>Pezizomycotina</taxon>
        <taxon>Leotiomycetes</taxon>
        <taxon>Helotiales</taxon>
        <taxon>Hyaloscyphaceae</taxon>
        <taxon>Hyaloscypha</taxon>
        <taxon>Hyaloscypha bicolor</taxon>
    </lineage>
</organism>
<gene>
    <name evidence="2" type="ORF">K444DRAFT_695531</name>
</gene>
<sequence>MARLEYGRKSHRGSKETSITNIFGRRPVSFFQYRDYSLSGATQPTNRFEATRRVLELVKTYTHAVIHAANFVKIAKMSDTPRDFGQLSSASLAAQSAWEYADHVWLETLLKQRKEILGRSAQRVIYEMDYMIEDGGYEITPQDIAEYTSWKKSYAVEEAGWDAQLSALEQSHTQVAKAYASYRTKRKKGRLVPTFVIDPTEPEWRLQIQRQFSVEREARIICNNGVKRADFEQWKSTIYGRYYLRSDLPRKEPGVDVESECRAITDYLQRNCGNSPEEYQCAYQDKEWLSENTARLARVRRNGRPLDDQNWEREQREMGYWLPEVVLMSIKFKKKVEKPRRLVFRRTLSEESGGEEKDSSDDDCTE</sequence>
<evidence type="ECO:0000256" key="1">
    <source>
        <dbReference type="SAM" id="MobiDB-lite"/>
    </source>
</evidence>
<accession>A0A2J6SXA8</accession>
<evidence type="ECO:0000313" key="3">
    <source>
        <dbReference type="Proteomes" id="UP000235371"/>
    </source>
</evidence>
<feature type="region of interest" description="Disordered" evidence="1">
    <location>
        <begin position="347"/>
        <end position="366"/>
    </location>
</feature>
<reference evidence="2 3" key="1">
    <citation type="submission" date="2016-04" db="EMBL/GenBank/DDBJ databases">
        <title>A degradative enzymes factory behind the ericoid mycorrhizal symbiosis.</title>
        <authorList>
            <consortium name="DOE Joint Genome Institute"/>
            <person name="Martino E."/>
            <person name="Morin E."/>
            <person name="Grelet G."/>
            <person name="Kuo A."/>
            <person name="Kohler A."/>
            <person name="Daghino S."/>
            <person name="Barry K."/>
            <person name="Choi C."/>
            <person name="Cichocki N."/>
            <person name="Clum A."/>
            <person name="Copeland A."/>
            <person name="Hainaut M."/>
            <person name="Haridas S."/>
            <person name="Labutti K."/>
            <person name="Lindquist E."/>
            <person name="Lipzen A."/>
            <person name="Khouja H.-R."/>
            <person name="Murat C."/>
            <person name="Ohm R."/>
            <person name="Olson A."/>
            <person name="Spatafora J."/>
            <person name="Veneault-Fourrey C."/>
            <person name="Henrissat B."/>
            <person name="Grigoriev I."/>
            <person name="Martin F."/>
            <person name="Perotto S."/>
        </authorList>
    </citation>
    <scope>NUCLEOTIDE SEQUENCE [LARGE SCALE GENOMIC DNA]</scope>
    <source>
        <strain evidence="2 3">E</strain>
    </source>
</reference>
<dbReference type="OrthoDB" id="3548008at2759"/>
<dbReference type="RefSeq" id="XP_024732321.1">
    <property type="nucleotide sequence ID" value="XM_024887883.1"/>
</dbReference>
<protein>
    <submittedName>
        <fullName evidence="2">Uncharacterized protein</fullName>
    </submittedName>
</protein>
<evidence type="ECO:0000313" key="2">
    <source>
        <dbReference type="EMBL" id="PMD55417.1"/>
    </source>
</evidence>
<name>A0A2J6SXA8_9HELO</name>
<dbReference type="InParanoid" id="A0A2J6SXA8"/>
<proteinExistence type="predicted"/>
<dbReference type="EMBL" id="KZ613855">
    <property type="protein sequence ID" value="PMD55417.1"/>
    <property type="molecule type" value="Genomic_DNA"/>
</dbReference>